<name>A0A895XUJ3_9ACTN</name>
<dbReference type="EMBL" id="CP070496">
    <property type="protein sequence ID" value="QSB05328.1"/>
    <property type="molecule type" value="Genomic_DNA"/>
</dbReference>
<feature type="domain" description="DUF5926" evidence="1">
    <location>
        <begin position="20"/>
        <end position="287"/>
    </location>
</feature>
<dbReference type="Pfam" id="PF19348">
    <property type="entry name" value="DUF5926"/>
    <property type="match status" value="1"/>
</dbReference>
<accession>A0A895XUJ3</accession>
<gene>
    <name evidence="2" type="ORF">JQS30_16525</name>
</gene>
<proteinExistence type="predicted"/>
<organism evidence="2 3">
    <name type="scientific">Natronoglycomyces albus</name>
    <dbReference type="NCBI Taxonomy" id="2811108"/>
    <lineage>
        <taxon>Bacteria</taxon>
        <taxon>Bacillati</taxon>
        <taxon>Actinomycetota</taxon>
        <taxon>Actinomycetes</taxon>
        <taxon>Glycomycetales</taxon>
        <taxon>Glycomycetaceae</taxon>
        <taxon>Natronoglycomyces</taxon>
    </lineage>
</organism>
<dbReference type="KEGG" id="nav:JQS30_16525"/>
<sequence length="287" mass="31542">MSKRRKIKEKKFRDVFVPRPFAGLAGEANWVAVRELFPAATAPLSLTGEWAQKANGRTVTLTTVLPLAWPAMSHEDGSILIAAQRHFQSGDISRDIASSIITALETEPGKQIPVPARPAPGPRLQDIIDVNEPLTLTLQKDFSYWLAEDVDANDPEVAASLERANESLFPIEQLAVEGAHWCQTTETVHVRHILTDDEDAALKALARLSAADSLKLTPESKFAGMFRAHGLLVPVWDLDVNTKPADVEGPVREFLERYQASLEAGADLSATERRARDGLIGRQLSIR</sequence>
<evidence type="ECO:0000313" key="2">
    <source>
        <dbReference type="EMBL" id="QSB05328.1"/>
    </source>
</evidence>
<dbReference type="InterPro" id="IPR045970">
    <property type="entry name" value="DUF5926"/>
</dbReference>
<dbReference type="RefSeq" id="WP_213171336.1">
    <property type="nucleotide sequence ID" value="NZ_CP070496.1"/>
</dbReference>
<evidence type="ECO:0000259" key="1">
    <source>
        <dbReference type="Pfam" id="PF19348"/>
    </source>
</evidence>
<dbReference type="AlphaFoldDB" id="A0A895XUJ3"/>
<keyword evidence="3" id="KW-1185">Reference proteome</keyword>
<evidence type="ECO:0000313" key="3">
    <source>
        <dbReference type="Proteomes" id="UP000662939"/>
    </source>
</evidence>
<dbReference type="Proteomes" id="UP000662939">
    <property type="component" value="Chromosome"/>
</dbReference>
<reference evidence="2" key="1">
    <citation type="submission" date="2021-02" db="EMBL/GenBank/DDBJ databases">
        <title>Natronoglycomyces albus gen. nov., sp. nov, a haloalkaliphilic actinobacterium from a soda solonchak soil.</title>
        <authorList>
            <person name="Sorokin D.Y."/>
            <person name="Khijniak T.V."/>
            <person name="Zakharycheva A.P."/>
            <person name="Boueva O.V."/>
            <person name="Ariskina E.V."/>
            <person name="Hahnke R.L."/>
            <person name="Bunk B."/>
            <person name="Sproer C."/>
            <person name="Schumann P."/>
            <person name="Evtushenko L.I."/>
            <person name="Kublanov I.V."/>
        </authorList>
    </citation>
    <scope>NUCLEOTIDE SEQUENCE</scope>
    <source>
        <strain evidence="2">DSM 106290</strain>
    </source>
</reference>
<protein>
    <submittedName>
        <fullName evidence="2">Topoisomerase II</fullName>
    </submittedName>
</protein>